<dbReference type="EMBL" id="BART01018174">
    <property type="protein sequence ID" value="GAG86875.1"/>
    <property type="molecule type" value="Genomic_DNA"/>
</dbReference>
<reference evidence="1" key="1">
    <citation type="journal article" date="2014" name="Front. Microbiol.">
        <title>High frequency of phylogenetically diverse reductive dehalogenase-homologous genes in deep subseafloor sedimentary metagenomes.</title>
        <authorList>
            <person name="Kawai M."/>
            <person name="Futagami T."/>
            <person name="Toyoda A."/>
            <person name="Takaki Y."/>
            <person name="Nishi S."/>
            <person name="Hori S."/>
            <person name="Arai W."/>
            <person name="Tsubouchi T."/>
            <person name="Morono Y."/>
            <person name="Uchiyama I."/>
            <person name="Ito T."/>
            <person name="Fujiyama A."/>
            <person name="Inagaki F."/>
            <person name="Takami H."/>
        </authorList>
    </citation>
    <scope>NUCLEOTIDE SEQUENCE</scope>
    <source>
        <strain evidence="1">Expedition CK06-06</strain>
    </source>
</reference>
<gene>
    <name evidence="1" type="ORF">S01H4_34359</name>
</gene>
<feature type="non-terminal residue" evidence="1">
    <location>
        <position position="64"/>
    </location>
</feature>
<name>X1AVW4_9ZZZZ</name>
<evidence type="ECO:0000313" key="1">
    <source>
        <dbReference type="EMBL" id="GAG86875.1"/>
    </source>
</evidence>
<proteinExistence type="predicted"/>
<organism evidence="1">
    <name type="scientific">marine sediment metagenome</name>
    <dbReference type="NCBI Taxonomy" id="412755"/>
    <lineage>
        <taxon>unclassified sequences</taxon>
        <taxon>metagenomes</taxon>
        <taxon>ecological metagenomes</taxon>
    </lineage>
</organism>
<comment type="caution">
    <text evidence="1">The sequence shown here is derived from an EMBL/GenBank/DDBJ whole genome shotgun (WGS) entry which is preliminary data.</text>
</comment>
<protein>
    <submittedName>
        <fullName evidence="1">Uncharacterized protein</fullName>
    </submittedName>
</protein>
<dbReference type="AlphaFoldDB" id="X1AVW4"/>
<accession>X1AVW4</accession>
<sequence>MEYKIQRFCWFDTLVKYTDAYPYGTIWKTLRAKDGMKLLVDQVICFTELKTADILHFFQTYEGE</sequence>